<sequence>MNDKFSKVILTGILICLIVIAFKPNNNQPFTTTNPNHNISNGEEIIQLSPNKIAVVDNRNNSGLWGTILVFNYNPVKKAFEYESTMNYEDYFRNPQKYGLESSK</sequence>
<reference evidence="1 2" key="1">
    <citation type="submission" date="2009-01" db="EMBL/GenBank/DDBJ databases">
        <title>Complete sequence of Clostridium cellulolyticum H10.</title>
        <authorList>
            <consortium name="US DOE Joint Genome Institute"/>
            <person name="Lucas S."/>
            <person name="Copeland A."/>
            <person name="Lapidus A."/>
            <person name="Glavina del Rio T."/>
            <person name="Dalin E."/>
            <person name="Tice H."/>
            <person name="Bruce D."/>
            <person name="Goodwin L."/>
            <person name="Pitluck S."/>
            <person name="Chertkov O."/>
            <person name="Saunders E."/>
            <person name="Brettin T."/>
            <person name="Detter J.C."/>
            <person name="Han C."/>
            <person name="Larimer F."/>
            <person name="Land M."/>
            <person name="Hauser L."/>
            <person name="Kyrpides N."/>
            <person name="Ivanova N."/>
            <person name="Zhou J."/>
            <person name="Richardson P."/>
        </authorList>
    </citation>
    <scope>NUCLEOTIDE SEQUENCE [LARGE SCALE GENOMIC DNA]</scope>
    <source>
        <strain evidence="2">ATCC 35319 / DSM 5812 / JCM 6584 / H10</strain>
    </source>
</reference>
<dbReference type="HOGENOM" id="CLU_2245216_0_0_9"/>
<evidence type="ECO:0000313" key="1">
    <source>
        <dbReference type="EMBL" id="ACL75647.1"/>
    </source>
</evidence>
<name>B8I0S2_RUMCH</name>
<proteinExistence type="predicted"/>
<gene>
    <name evidence="1" type="ordered locus">Ccel_1291</name>
</gene>
<dbReference type="EMBL" id="CP001348">
    <property type="protein sequence ID" value="ACL75647.1"/>
    <property type="molecule type" value="Genomic_DNA"/>
</dbReference>
<dbReference type="Proteomes" id="UP000001349">
    <property type="component" value="Chromosome"/>
</dbReference>
<dbReference type="AlphaFoldDB" id="B8I0S2"/>
<organism evidence="1 2">
    <name type="scientific">Ruminiclostridium cellulolyticum (strain ATCC 35319 / DSM 5812 / JCM 6584 / H10)</name>
    <name type="common">Clostridium cellulolyticum</name>
    <dbReference type="NCBI Taxonomy" id="394503"/>
    <lineage>
        <taxon>Bacteria</taxon>
        <taxon>Bacillati</taxon>
        <taxon>Bacillota</taxon>
        <taxon>Clostridia</taxon>
        <taxon>Eubacteriales</taxon>
        <taxon>Oscillospiraceae</taxon>
        <taxon>Ruminiclostridium</taxon>
    </lineage>
</organism>
<dbReference type="STRING" id="394503.Ccel_1291"/>
<accession>B8I0S2</accession>
<dbReference type="OrthoDB" id="2665416at2"/>
<protein>
    <submittedName>
        <fullName evidence="1">Uncharacterized protein</fullName>
    </submittedName>
</protein>
<dbReference type="RefSeq" id="WP_015924796.1">
    <property type="nucleotide sequence ID" value="NC_011898.1"/>
</dbReference>
<dbReference type="eggNOG" id="ENOG5033CSU">
    <property type="taxonomic scope" value="Bacteria"/>
</dbReference>
<keyword evidence="2" id="KW-1185">Reference proteome</keyword>
<dbReference type="KEGG" id="cce:Ccel_1291"/>
<evidence type="ECO:0000313" key="2">
    <source>
        <dbReference type="Proteomes" id="UP000001349"/>
    </source>
</evidence>